<reference evidence="1 2" key="1">
    <citation type="submission" date="2019-04" db="EMBL/GenBank/DDBJ databases">
        <title>Crypto-aerobic microbial life in anoxic (sulfidic) marine sediments.</title>
        <authorList>
            <person name="Bhattacharya S."/>
            <person name="Roy C."/>
            <person name="Mondal N."/>
            <person name="Sarkar J."/>
            <person name="Mandal S."/>
            <person name="Rameez M.J."/>
            <person name="Ghosh W."/>
        </authorList>
    </citation>
    <scope>NUCLEOTIDE SEQUENCE [LARGE SCALE GENOMIC DNA]</scope>
    <source>
        <strain evidence="1 2">SBBC</strain>
    </source>
</reference>
<evidence type="ECO:0000313" key="2">
    <source>
        <dbReference type="Proteomes" id="UP000306340"/>
    </source>
</evidence>
<evidence type="ECO:0000313" key="1">
    <source>
        <dbReference type="EMBL" id="TKA95706.1"/>
    </source>
</evidence>
<name>A0A4U0YYD6_9RHOB</name>
<dbReference type="Proteomes" id="UP000306340">
    <property type="component" value="Unassembled WGS sequence"/>
</dbReference>
<comment type="caution">
    <text evidence="1">The sequence shown here is derived from an EMBL/GenBank/DDBJ whole genome shotgun (WGS) entry which is preliminary data.</text>
</comment>
<gene>
    <name evidence="1" type="ORF">FAZ78_15470</name>
</gene>
<dbReference type="EMBL" id="SWAU01000157">
    <property type="protein sequence ID" value="TKA95706.1"/>
    <property type="molecule type" value="Genomic_DNA"/>
</dbReference>
<protein>
    <submittedName>
        <fullName evidence="1">Uncharacterized protein</fullName>
    </submittedName>
</protein>
<dbReference type="AlphaFoldDB" id="A0A4U0YYD6"/>
<organism evidence="1 2">
    <name type="scientific">Cereibacter changlensis</name>
    <dbReference type="NCBI Taxonomy" id="402884"/>
    <lineage>
        <taxon>Bacteria</taxon>
        <taxon>Pseudomonadati</taxon>
        <taxon>Pseudomonadota</taxon>
        <taxon>Alphaproteobacteria</taxon>
        <taxon>Rhodobacterales</taxon>
        <taxon>Paracoccaceae</taxon>
        <taxon>Cereibacter</taxon>
    </lineage>
</organism>
<sequence length="59" mass="6384">MARVRVHWMHNALAHISGGRHTLVAEAMVEAFAPIDAEENGLISSISTRAAGSCRQTVR</sequence>
<dbReference type="RefSeq" id="WP_136793390.1">
    <property type="nucleotide sequence ID" value="NZ_SWAU01000157.1"/>
</dbReference>
<proteinExistence type="predicted"/>
<accession>A0A4U0YYD6</accession>